<proteinExistence type="predicted"/>
<gene>
    <name evidence="2" type="ORF">METZ01_LOCUS257419</name>
</gene>
<feature type="domain" description="FlgD/Vpr Ig-like" evidence="1">
    <location>
        <begin position="162"/>
        <end position="222"/>
    </location>
</feature>
<organism evidence="2">
    <name type="scientific">marine metagenome</name>
    <dbReference type="NCBI Taxonomy" id="408172"/>
    <lineage>
        <taxon>unclassified sequences</taxon>
        <taxon>metagenomes</taxon>
        <taxon>ecological metagenomes</taxon>
    </lineage>
</organism>
<protein>
    <recommendedName>
        <fullName evidence="1">FlgD/Vpr Ig-like domain-containing protein</fullName>
    </recommendedName>
</protein>
<dbReference type="NCBIfam" id="TIGR04183">
    <property type="entry name" value="Por_Secre_tail"/>
    <property type="match status" value="1"/>
</dbReference>
<dbReference type="InterPro" id="IPR025965">
    <property type="entry name" value="FlgD/Vpr_Ig-like"/>
</dbReference>
<name>A0A382IZ04_9ZZZZ</name>
<accession>A0A382IZ04</accession>
<dbReference type="Pfam" id="PF13860">
    <property type="entry name" value="FlgD_ig"/>
    <property type="match status" value="1"/>
</dbReference>
<evidence type="ECO:0000313" key="2">
    <source>
        <dbReference type="EMBL" id="SVC04565.1"/>
    </source>
</evidence>
<evidence type="ECO:0000259" key="1">
    <source>
        <dbReference type="Pfam" id="PF13860"/>
    </source>
</evidence>
<dbReference type="Gene3D" id="2.60.40.4070">
    <property type="match status" value="1"/>
</dbReference>
<feature type="non-terminal residue" evidence="2">
    <location>
        <position position="1"/>
    </location>
</feature>
<reference evidence="2" key="1">
    <citation type="submission" date="2018-05" db="EMBL/GenBank/DDBJ databases">
        <authorList>
            <person name="Lanie J.A."/>
            <person name="Ng W.-L."/>
            <person name="Kazmierczak K.M."/>
            <person name="Andrzejewski T.M."/>
            <person name="Davidsen T.M."/>
            <person name="Wayne K.J."/>
            <person name="Tettelin H."/>
            <person name="Glass J.I."/>
            <person name="Rusch D."/>
            <person name="Podicherti R."/>
            <person name="Tsui H.-C.T."/>
            <person name="Winkler M.E."/>
        </authorList>
    </citation>
    <scope>NUCLEOTIDE SEQUENCE</scope>
</reference>
<dbReference type="AlphaFoldDB" id="A0A382IZ04"/>
<sequence>SSRTLASAMDVSPTQEPNHFMPTKTLSYHLINIHWADPDGMNDGDEVAVFSNDICVGSVVFDGNNLQQILAWEATNSQTDDGFHSGESIRFAYWDGSEEKELNSEISYVDFDGWGSDGIFQSGGMSGVNVSMTTLASSDGLGLPEKIQLVGNFPNPFNPYTTIKYELPHDAEVSLVVYNLLGEVVQVLVSSDIPSGRHSIVWNGESISNSAVPSGIYIYQLTVDGVVSGSKKMVLVK</sequence>
<dbReference type="EMBL" id="UINC01070422">
    <property type="protein sequence ID" value="SVC04565.1"/>
    <property type="molecule type" value="Genomic_DNA"/>
</dbReference>
<dbReference type="InterPro" id="IPR026444">
    <property type="entry name" value="Secre_tail"/>
</dbReference>